<proteinExistence type="predicted"/>
<dbReference type="PANTHER" id="PTHR43798:SF33">
    <property type="entry name" value="HYDROLASE, PUTATIVE (AFU_ORTHOLOGUE AFUA_2G14860)-RELATED"/>
    <property type="match status" value="1"/>
</dbReference>
<dbReference type="SUPFAM" id="SSF53474">
    <property type="entry name" value="alpha/beta-Hydrolases"/>
    <property type="match status" value="1"/>
</dbReference>
<dbReference type="EMBL" id="CM001484">
    <property type="protein sequence ID" value="EIE98533.1"/>
    <property type="molecule type" value="Genomic_DNA"/>
</dbReference>
<protein>
    <submittedName>
        <fullName evidence="3">Putative hydrolase or acyltransferase of alpha/beta superfamily</fullName>
    </submittedName>
</protein>
<dbReference type="HOGENOM" id="CLU_020336_9_0_11"/>
<keyword evidence="3" id="KW-0378">Hydrolase</keyword>
<feature type="domain" description="AB hydrolase-1" evidence="2">
    <location>
        <begin position="37"/>
        <end position="280"/>
    </location>
</feature>
<dbReference type="InterPro" id="IPR029058">
    <property type="entry name" value="AB_hydrolase_fold"/>
</dbReference>
<organism evidence="3 4">
    <name type="scientific">Saccharomonospora glauca K62</name>
    <dbReference type="NCBI Taxonomy" id="928724"/>
    <lineage>
        <taxon>Bacteria</taxon>
        <taxon>Bacillati</taxon>
        <taxon>Actinomycetota</taxon>
        <taxon>Actinomycetes</taxon>
        <taxon>Pseudonocardiales</taxon>
        <taxon>Pseudonocardiaceae</taxon>
        <taxon>Saccharomonospora</taxon>
    </lineage>
</organism>
<reference evidence="3 4" key="1">
    <citation type="submission" date="2011-09" db="EMBL/GenBank/DDBJ databases">
        <authorList>
            <consortium name="US DOE Joint Genome Institute (JGI-PGF)"/>
            <person name="Lucas S."/>
            <person name="Han J."/>
            <person name="Lapidus A."/>
            <person name="Cheng J.-F."/>
            <person name="Goodwin L."/>
            <person name="Pitluck S."/>
            <person name="Peters L."/>
            <person name="Land M.L."/>
            <person name="Hauser L."/>
            <person name="Brambilla E."/>
            <person name="Klenk H.-P."/>
            <person name="Woyke T.J."/>
        </authorList>
    </citation>
    <scope>NUCLEOTIDE SEQUENCE [LARGE SCALE GENOMIC DNA]</scope>
    <source>
        <strain evidence="3 4">K62</strain>
    </source>
</reference>
<evidence type="ECO:0000313" key="4">
    <source>
        <dbReference type="Proteomes" id="UP000005087"/>
    </source>
</evidence>
<keyword evidence="3" id="KW-0012">Acyltransferase</keyword>
<dbReference type="Gene3D" id="3.40.50.1820">
    <property type="entry name" value="alpha/beta hydrolase"/>
    <property type="match status" value="1"/>
</dbReference>
<dbReference type="PANTHER" id="PTHR43798">
    <property type="entry name" value="MONOACYLGLYCEROL LIPASE"/>
    <property type="match status" value="1"/>
</dbReference>
<name>I1D0Q9_9PSEU</name>
<evidence type="ECO:0000256" key="1">
    <source>
        <dbReference type="SAM" id="MobiDB-lite"/>
    </source>
</evidence>
<sequence length="321" mass="34616">MSTALPDEEFGTVVRLDDGRRMYASLRGTPTEQAPTVVFESGLASPPQVWEWVRRALPADVPTLAYARAGSGWSDPGPRPRTVPRLSGDLHALLDAVEVTGPIVLVGHSFGGLVVRHFAGTHPDRVAGAVFVDALHPRELRRSANQRRGMAWLEQSLKLSALRASLGLARNRIDERFDALPGEAGRLARGQLCRAALWRAAVSELVWWKKSDPEKVEVGTFPDDVPLGVVISGESLRNDVAHRKLQQDLLAWSRRSFAVPVREAGHFDLVLDARWARVVADAVAAVLTALAETTGEAEPARASVTGDGEVSAVSEGAGDGR</sequence>
<dbReference type="eggNOG" id="COG0596">
    <property type="taxonomic scope" value="Bacteria"/>
</dbReference>
<accession>I1D0Q9</accession>
<feature type="region of interest" description="Disordered" evidence="1">
    <location>
        <begin position="297"/>
        <end position="321"/>
    </location>
</feature>
<evidence type="ECO:0000259" key="2">
    <source>
        <dbReference type="Pfam" id="PF12697"/>
    </source>
</evidence>
<gene>
    <name evidence="3" type="ORF">SacglDRAFT_01618</name>
</gene>
<dbReference type="AlphaFoldDB" id="I1D0Q9"/>
<dbReference type="Pfam" id="PF12697">
    <property type="entry name" value="Abhydrolase_6"/>
    <property type="match status" value="1"/>
</dbReference>
<dbReference type="GO" id="GO:0016020">
    <property type="term" value="C:membrane"/>
    <property type="evidence" value="ECO:0007669"/>
    <property type="project" value="TreeGrafter"/>
</dbReference>
<dbReference type="RefSeq" id="WP_005463309.1">
    <property type="nucleotide sequence ID" value="NZ_CM001484.1"/>
</dbReference>
<evidence type="ECO:0000313" key="3">
    <source>
        <dbReference type="EMBL" id="EIE98533.1"/>
    </source>
</evidence>
<keyword evidence="3" id="KW-0808">Transferase</keyword>
<dbReference type="OrthoDB" id="7185741at2"/>
<dbReference type="STRING" id="928724.SacglDRAFT_01618"/>
<dbReference type="GO" id="GO:0016787">
    <property type="term" value="F:hydrolase activity"/>
    <property type="evidence" value="ECO:0007669"/>
    <property type="project" value="UniProtKB-KW"/>
</dbReference>
<dbReference type="InterPro" id="IPR000073">
    <property type="entry name" value="AB_hydrolase_1"/>
</dbReference>
<reference evidence="4" key="2">
    <citation type="submission" date="2012-01" db="EMBL/GenBank/DDBJ databases">
        <title>Noncontiguous Finished sequence of chromosome of Saccharomonospora glauca K62.</title>
        <authorList>
            <consortium name="US DOE Joint Genome Institute"/>
            <person name="Lucas S."/>
            <person name="Han J."/>
            <person name="Lapidus A."/>
            <person name="Cheng J.-F."/>
            <person name="Goodwin L."/>
            <person name="Pitluck S."/>
            <person name="Peters L."/>
            <person name="Mikhailova N."/>
            <person name="Held B."/>
            <person name="Detter J.C."/>
            <person name="Han C."/>
            <person name="Tapia R."/>
            <person name="Land M."/>
            <person name="Hauser L."/>
            <person name="Kyrpides N."/>
            <person name="Ivanova N."/>
            <person name="Pagani I."/>
            <person name="Brambilla E.-M."/>
            <person name="Klenk H.-P."/>
            <person name="Woyke T."/>
        </authorList>
    </citation>
    <scope>NUCLEOTIDE SEQUENCE [LARGE SCALE GENOMIC DNA]</scope>
    <source>
        <strain evidence="4">K62</strain>
    </source>
</reference>
<keyword evidence="4" id="KW-1185">Reference proteome</keyword>
<dbReference type="Proteomes" id="UP000005087">
    <property type="component" value="Chromosome"/>
</dbReference>
<dbReference type="InterPro" id="IPR050266">
    <property type="entry name" value="AB_hydrolase_sf"/>
</dbReference>
<dbReference type="GO" id="GO:0016746">
    <property type="term" value="F:acyltransferase activity"/>
    <property type="evidence" value="ECO:0007669"/>
    <property type="project" value="UniProtKB-KW"/>
</dbReference>